<dbReference type="Pfam" id="PF21522">
    <property type="entry name" value="MreB-like_C"/>
    <property type="match status" value="1"/>
</dbReference>
<name>A0A140L2U4_9FIRM</name>
<accession>A0A140L2U4</accession>
<feature type="domain" description="Actin-like protein N-terminal" evidence="1">
    <location>
        <begin position="5"/>
        <end position="153"/>
    </location>
</feature>
<dbReference type="Gene3D" id="3.30.420.40">
    <property type="match status" value="2"/>
</dbReference>
<dbReference type="EMBL" id="LOED01000038">
    <property type="protein sequence ID" value="KXG74869.1"/>
    <property type="molecule type" value="Genomic_DNA"/>
</dbReference>
<protein>
    <submittedName>
        <fullName evidence="3">Uncharacterized protein</fullName>
    </submittedName>
</protein>
<dbReference type="Proteomes" id="UP000070427">
    <property type="component" value="Unassembled WGS sequence"/>
</dbReference>
<reference evidence="3 4" key="1">
    <citation type="submission" date="2015-12" db="EMBL/GenBank/DDBJ databases">
        <title>Draft genome sequnece of Fervidicola ferrireducens strain Y170.</title>
        <authorList>
            <person name="Patel B.K."/>
        </authorList>
    </citation>
    <scope>NUCLEOTIDE SEQUENCE [LARGE SCALE GENOMIC DNA]</scope>
    <source>
        <strain evidence="3 4">Y170</strain>
    </source>
</reference>
<keyword evidence="4" id="KW-1185">Reference proteome</keyword>
<proteinExistence type="predicted"/>
<dbReference type="STRING" id="520764.AN618_21610"/>
<dbReference type="Pfam" id="PF17989">
    <property type="entry name" value="ALP_N"/>
    <property type="match status" value="1"/>
</dbReference>
<dbReference type="InParanoid" id="A0A140L2U4"/>
<dbReference type="InterPro" id="IPR049067">
    <property type="entry name" value="MreB-like_C"/>
</dbReference>
<gene>
    <name evidence="3" type="ORF">AN618_21610</name>
</gene>
<sequence length="343" mass="37830">MLVSVDVGNGYTKAVSEDGQMTIFPSIISYIGNKTIDFGWDDNFILGIEIMGRRELVAVGEAARKESRAVLMSFTPDRYVDEIGQILLFSGAYLVGAQGDITLGIGVPLSFYSSLKEDIKSKLTGISANIQIEGKPKRTIRFSEIYVFPQGFGAIFSMSGKLPETGLLGIIDIGYFTTDYTLFECRRDGINPLRTYSGSIQIGISTAVKIVADEFTQKTGRPLTMSEAQNIWEEERITFKGQLLDFRNAKRDALNKVGKIIKDAVLSIWSDKVDFAGKIFLIGGGAMELSEFLLEMIPQAEVPPLPQFANALGYMAFLKRQKNNVRQAQMGSNEGSRTLHLNA</sequence>
<dbReference type="SUPFAM" id="SSF53067">
    <property type="entry name" value="Actin-like ATPase domain"/>
    <property type="match status" value="2"/>
</dbReference>
<feature type="domain" description="Actin homologue MreB-like C-terminal" evidence="2">
    <location>
        <begin position="170"/>
        <end position="293"/>
    </location>
</feature>
<dbReference type="CDD" id="cd24025">
    <property type="entry name" value="ASKHA_NBD_ParM_pCBH-like"/>
    <property type="match status" value="1"/>
</dbReference>
<dbReference type="AlphaFoldDB" id="A0A140L2U4"/>
<comment type="caution">
    <text evidence="3">The sequence shown here is derived from an EMBL/GenBank/DDBJ whole genome shotgun (WGS) entry which is preliminary data.</text>
</comment>
<dbReference type="InterPro" id="IPR040607">
    <property type="entry name" value="ALP_N"/>
</dbReference>
<evidence type="ECO:0000259" key="1">
    <source>
        <dbReference type="Pfam" id="PF17989"/>
    </source>
</evidence>
<evidence type="ECO:0000313" key="4">
    <source>
        <dbReference type="Proteomes" id="UP000070427"/>
    </source>
</evidence>
<organism evidence="3 4">
    <name type="scientific">Fervidicola ferrireducens</name>
    <dbReference type="NCBI Taxonomy" id="520764"/>
    <lineage>
        <taxon>Bacteria</taxon>
        <taxon>Bacillati</taxon>
        <taxon>Bacillota</taxon>
        <taxon>Clostridia</taxon>
        <taxon>Thermosediminibacterales</taxon>
        <taxon>Thermosediminibacteraceae</taxon>
        <taxon>Fervidicola</taxon>
    </lineage>
</organism>
<dbReference type="RefSeq" id="WP_245628502.1">
    <property type="nucleotide sequence ID" value="NZ_LOED01000038.1"/>
</dbReference>
<evidence type="ECO:0000313" key="3">
    <source>
        <dbReference type="EMBL" id="KXG74869.1"/>
    </source>
</evidence>
<evidence type="ECO:0000259" key="2">
    <source>
        <dbReference type="Pfam" id="PF21522"/>
    </source>
</evidence>
<dbReference type="InterPro" id="IPR043129">
    <property type="entry name" value="ATPase_NBD"/>
</dbReference>